<dbReference type="Pfam" id="PF00625">
    <property type="entry name" value="Guanylate_kin"/>
    <property type="match status" value="1"/>
</dbReference>
<dbReference type="CDD" id="cd00201">
    <property type="entry name" value="WW"/>
    <property type="match status" value="1"/>
</dbReference>
<dbReference type="PROSITE" id="PS50106">
    <property type="entry name" value="PDZ"/>
    <property type="match status" value="1"/>
</dbReference>
<dbReference type="FunFam" id="2.20.70.10:FF:000002">
    <property type="entry name" value="Membrane-associated guanylate kinase, WW and PDZ domain-containing protein 3 isoform 1"/>
    <property type="match status" value="1"/>
</dbReference>
<evidence type="ECO:0000256" key="4">
    <source>
        <dbReference type="SAM" id="MobiDB-lite"/>
    </source>
</evidence>
<dbReference type="InterPro" id="IPR020590">
    <property type="entry name" value="Guanylate_kinase_CS"/>
</dbReference>
<dbReference type="Gene3D" id="3.30.63.10">
    <property type="entry name" value="Guanylate Kinase phosphate binding domain"/>
    <property type="match status" value="1"/>
</dbReference>
<comment type="caution">
    <text evidence="8">The sequence shown here is derived from an EMBL/GenBank/DDBJ whole genome shotgun (WGS) entry which is preliminary data.</text>
</comment>
<dbReference type="InterPro" id="IPR001202">
    <property type="entry name" value="WW_dom"/>
</dbReference>
<sequence length="682" mass="75790">MSSSIITAKYIKPSFLTRDWVDKPFGEGTTRPHKEGEVPGVDYIFITVEDFMELEKSGALLESGTYEDNYYGTPKPPAEPAPLLLNVTDQILPGATPSTEGKRKRNKSVSNMEKASIEPPEEEEEERPVVNGNGVVVTPESSEHEDKSAGASGETPSQPYPAPVYSQPEEVKEQMDDAKPTKPEEHDESDPLPDNWEMAYTEKGEVYFIDHNTKTTSWLDPRLAKKAKPPEECKENVTMDDDNAAADHDDGDRVTTTSAVAIVNPALTEYQAGQALYISVPYNVEQDEETEDYPRKSKIQIRNVYELILCSARKTQSSVDQIKQRIYDNPMSSQFDRCTAYLPIKHASLLGSSESILSILITPGKYNNQYIGGEARWRVNKLEYGGSAGSEGQMMAFITQQTCPVCTDGLGMYDFPRCFHCFPTVKEVAVTQDFELGLPLAAYRPSSAKISFPLLHVSPFCCHINRRTQFENPVLEAKRKLQQHNMPHTELGTKPLQAPGFREKPLFTRDASQLKGTFLSTTLKKSNMGFGFTIIGGDEPDEFLQVKSVIPDGPAAQDGKMETASFSVPSSFLDNIIILQQVLHATKFHSSSVSIVALLSPITTTQTFKINQSCYFQDTSYFDSQGPDPDFQVLLLLWEELCRKPSIPTNRMELNTGLSVDFQHTIQVGSANVRIGSTIPGE</sequence>
<dbReference type="GO" id="GO:0070699">
    <property type="term" value="F:type II activin receptor binding"/>
    <property type="evidence" value="ECO:0007669"/>
    <property type="project" value="TreeGrafter"/>
</dbReference>
<dbReference type="SUPFAM" id="SSF52540">
    <property type="entry name" value="P-loop containing nucleoside triphosphate hydrolases"/>
    <property type="match status" value="1"/>
</dbReference>
<dbReference type="GO" id="GO:0005911">
    <property type="term" value="C:cell-cell junction"/>
    <property type="evidence" value="ECO:0007669"/>
    <property type="project" value="TreeGrafter"/>
</dbReference>
<evidence type="ECO:0000313" key="8">
    <source>
        <dbReference type="EMBL" id="TKC53623.1"/>
    </source>
</evidence>
<evidence type="ECO:0000256" key="2">
    <source>
        <dbReference type="ARBA" id="ARBA00022737"/>
    </source>
</evidence>
<feature type="compositionally biased region" description="Low complexity" evidence="4">
    <location>
        <begin position="129"/>
        <end position="140"/>
    </location>
</feature>
<dbReference type="InterPro" id="IPR029066">
    <property type="entry name" value="PLP-binding_barrel"/>
</dbReference>
<dbReference type="GO" id="GO:0030425">
    <property type="term" value="C:dendrite"/>
    <property type="evidence" value="ECO:0007669"/>
    <property type="project" value="TreeGrafter"/>
</dbReference>
<dbReference type="SUPFAM" id="SSF50156">
    <property type="entry name" value="PDZ domain-like"/>
    <property type="match status" value="1"/>
</dbReference>
<feature type="region of interest" description="Disordered" evidence="4">
    <location>
        <begin position="92"/>
        <end position="194"/>
    </location>
</feature>
<dbReference type="Proteomes" id="UP000308365">
    <property type="component" value="Unassembled WGS sequence"/>
</dbReference>
<evidence type="ECO:0000256" key="3">
    <source>
        <dbReference type="ARBA" id="ARBA00023136"/>
    </source>
</evidence>
<dbReference type="InterPro" id="IPR036034">
    <property type="entry name" value="PDZ_sf"/>
</dbReference>
<comment type="subcellular location">
    <subcellularLocation>
        <location evidence="1">Membrane</location>
        <topology evidence="1">Peripheral membrane protein</topology>
    </subcellularLocation>
</comment>
<dbReference type="GO" id="GO:0031697">
    <property type="term" value="F:beta-1 adrenergic receptor binding"/>
    <property type="evidence" value="ECO:0007669"/>
    <property type="project" value="TreeGrafter"/>
</dbReference>
<dbReference type="GO" id="GO:0005737">
    <property type="term" value="C:cytoplasm"/>
    <property type="evidence" value="ECO:0007669"/>
    <property type="project" value="TreeGrafter"/>
</dbReference>
<dbReference type="Gene3D" id="2.30.42.10">
    <property type="match status" value="1"/>
</dbReference>
<dbReference type="InterPro" id="IPR008144">
    <property type="entry name" value="Guanylate_kin-like_dom"/>
</dbReference>
<dbReference type="Pfam" id="PF16663">
    <property type="entry name" value="MAGI_u1"/>
    <property type="match status" value="1"/>
</dbReference>
<keyword evidence="3" id="KW-0472">Membrane</keyword>
<dbReference type="GO" id="GO:0043113">
    <property type="term" value="P:receptor clustering"/>
    <property type="evidence" value="ECO:0007669"/>
    <property type="project" value="TreeGrafter"/>
</dbReference>
<dbReference type="PANTHER" id="PTHR10316:SF27">
    <property type="entry name" value="MEMBRANE-ASSOCIATED GUANYLATE KINASE, WW AND PDZ DOMAIN-CONTAINING PROTEIN 2"/>
    <property type="match status" value="1"/>
</dbReference>
<name>A0A4U1FTN1_MONMO</name>
<proteinExistence type="predicted"/>
<dbReference type="GO" id="GO:0030159">
    <property type="term" value="F:signaling receptor complex adaptor activity"/>
    <property type="evidence" value="ECO:0007669"/>
    <property type="project" value="TreeGrafter"/>
</dbReference>
<feature type="domain" description="Guanylate kinase-like" evidence="6">
    <location>
        <begin position="29"/>
        <end position="73"/>
    </location>
</feature>
<gene>
    <name evidence="8" type="ORF">EI555_015456</name>
</gene>
<dbReference type="InterPro" id="IPR027417">
    <property type="entry name" value="P-loop_NTPase"/>
</dbReference>
<dbReference type="FunFam" id="2.30.42.10:FF:000005">
    <property type="entry name" value="Membrane associated guanylate kinase, WW and PDZ domain containing 1"/>
    <property type="match status" value="1"/>
</dbReference>
<dbReference type="AlphaFoldDB" id="A0A4U1FTN1"/>
<dbReference type="PROSITE" id="PS00856">
    <property type="entry name" value="GUANYLATE_KINASE_1"/>
    <property type="match status" value="1"/>
</dbReference>
<dbReference type="GO" id="GO:0046332">
    <property type="term" value="F:SMAD binding"/>
    <property type="evidence" value="ECO:0007669"/>
    <property type="project" value="TreeGrafter"/>
</dbReference>
<keyword evidence="2" id="KW-0677">Repeat</keyword>
<dbReference type="SMART" id="SM00072">
    <property type="entry name" value="GuKc"/>
    <property type="match status" value="1"/>
</dbReference>
<dbReference type="EMBL" id="RWIC01000003">
    <property type="protein sequence ID" value="TKC53623.1"/>
    <property type="molecule type" value="Genomic_DNA"/>
</dbReference>
<dbReference type="GO" id="GO:0007165">
    <property type="term" value="P:signal transduction"/>
    <property type="evidence" value="ECO:0007669"/>
    <property type="project" value="TreeGrafter"/>
</dbReference>
<dbReference type="PROSITE" id="PS01159">
    <property type="entry name" value="WW_DOMAIN_1"/>
    <property type="match status" value="1"/>
</dbReference>
<organism evidence="8 9">
    <name type="scientific">Monodon monoceros</name>
    <name type="common">Narwhal</name>
    <name type="synonym">Ceratodon monodon</name>
    <dbReference type="NCBI Taxonomy" id="40151"/>
    <lineage>
        <taxon>Eukaryota</taxon>
        <taxon>Metazoa</taxon>
        <taxon>Chordata</taxon>
        <taxon>Craniata</taxon>
        <taxon>Vertebrata</taxon>
        <taxon>Euteleostomi</taxon>
        <taxon>Mammalia</taxon>
        <taxon>Eutheria</taxon>
        <taxon>Laurasiatheria</taxon>
        <taxon>Artiodactyla</taxon>
        <taxon>Whippomorpha</taxon>
        <taxon>Cetacea</taxon>
        <taxon>Odontoceti</taxon>
        <taxon>Monodontidae</taxon>
        <taxon>Monodon</taxon>
    </lineage>
</organism>
<dbReference type="PROSITE" id="PS50020">
    <property type="entry name" value="WW_DOMAIN_2"/>
    <property type="match status" value="1"/>
</dbReference>
<feature type="compositionally biased region" description="Basic and acidic residues" evidence="4">
    <location>
        <begin position="169"/>
        <end position="185"/>
    </location>
</feature>
<dbReference type="Gene3D" id="3.20.20.10">
    <property type="entry name" value="Alanine racemase"/>
    <property type="match status" value="1"/>
</dbReference>
<evidence type="ECO:0000313" key="9">
    <source>
        <dbReference type="Proteomes" id="UP000308365"/>
    </source>
</evidence>
<dbReference type="InterPro" id="IPR001478">
    <property type="entry name" value="PDZ"/>
</dbReference>
<dbReference type="InterPro" id="IPR008145">
    <property type="entry name" value="GK/Ca_channel_bsu"/>
</dbReference>
<evidence type="ECO:0000256" key="1">
    <source>
        <dbReference type="ARBA" id="ARBA00004170"/>
    </source>
</evidence>
<dbReference type="GO" id="GO:0005886">
    <property type="term" value="C:plasma membrane"/>
    <property type="evidence" value="ECO:0007669"/>
    <property type="project" value="GOC"/>
</dbReference>
<feature type="domain" description="PDZ" evidence="7">
    <location>
        <begin position="520"/>
        <end position="562"/>
    </location>
</feature>
<dbReference type="SUPFAM" id="SSF51045">
    <property type="entry name" value="WW domain"/>
    <property type="match status" value="1"/>
</dbReference>
<accession>A0A4U1FTN1</accession>
<evidence type="ECO:0000259" key="6">
    <source>
        <dbReference type="PROSITE" id="PS50052"/>
    </source>
</evidence>
<evidence type="ECO:0000259" key="5">
    <source>
        <dbReference type="PROSITE" id="PS50020"/>
    </source>
</evidence>
<evidence type="ECO:0000259" key="7">
    <source>
        <dbReference type="PROSITE" id="PS50106"/>
    </source>
</evidence>
<dbReference type="Gene3D" id="2.20.70.10">
    <property type="match status" value="1"/>
</dbReference>
<reference evidence="9" key="1">
    <citation type="journal article" date="2019" name="IScience">
        <title>Narwhal Genome Reveals Long-Term Low Genetic Diversity despite Current Large Abundance Size.</title>
        <authorList>
            <person name="Westbury M.V."/>
            <person name="Petersen B."/>
            <person name="Garde E."/>
            <person name="Heide-Jorgensen M.P."/>
            <person name="Lorenzen E.D."/>
        </authorList>
    </citation>
    <scope>NUCLEOTIDE SEQUENCE [LARGE SCALE GENOMIC DNA]</scope>
</reference>
<dbReference type="FunFam" id="3.30.63.10:FF:000003">
    <property type="entry name" value="Membrane-associated guanylate kinase, WW and PDZ domain-containing protein 3 isoform 1"/>
    <property type="match status" value="1"/>
</dbReference>
<feature type="domain" description="WW" evidence="5">
    <location>
        <begin position="190"/>
        <end position="223"/>
    </location>
</feature>
<dbReference type="Pfam" id="PF00397">
    <property type="entry name" value="WW"/>
    <property type="match status" value="1"/>
</dbReference>
<protein>
    <recommendedName>
        <fullName evidence="10">WW domain-containing protein</fullName>
    </recommendedName>
</protein>
<evidence type="ECO:0008006" key="10">
    <source>
        <dbReference type="Google" id="ProtNLM"/>
    </source>
</evidence>
<dbReference type="InterPro" id="IPR036020">
    <property type="entry name" value="WW_dom_sf"/>
</dbReference>
<dbReference type="PANTHER" id="PTHR10316">
    <property type="entry name" value="MEMBRANE ASSOCIATED GUANYLATE KINASE-RELATED"/>
    <property type="match status" value="1"/>
</dbReference>
<dbReference type="SMART" id="SM00456">
    <property type="entry name" value="WW"/>
    <property type="match status" value="1"/>
</dbReference>
<dbReference type="PROSITE" id="PS50052">
    <property type="entry name" value="GUANYLATE_KINASE_2"/>
    <property type="match status" value="1"/>
</dbReference>